<protein>
    <submittedName>
        <fullName evidence="2">MazG family protein</fullName>
    </submittedName>
</protein>
<proteinExistence type="predicted"/>
<dbReference type="PANTHER" id="PTHR30522:SF0">
    <property type="entry name" value="NUCLEOSIDE TRIPHOSPHATE PYROPHOSPHOHYDROLASE"/>
    <property type="match status" value="1"/>
</dbReference>
<dbReference type="InterPro" id="IPR004518">
    <property type="entry name" value="MazG-like_dom"/>
</dbReference>
<name>A0ABW9FQ89_9NOCA</name>
<dbReference type="RefSeq" id="WP_348607807.1">
    <property type="nucleotide sequence ID" value="NZ_CP157276.1"/>
</dbReference>
<comment type="caution">
    <text evidence="2">The sequence shown here is derived from an EMBL/GenBank/DDBJ whole genome shotgun (WGS) entry which is preliminary data.</text>
</comment>
<feature type="domain" description="NTP pyrophosphohydrolase MazG-like" evidence="1">
    <location>
        <begin position="101"/>
        <end position="175"/>
    </location>
</feature>
<evidence type="ECO:0000313" key="3">
    <source>
        <dbReference type="Proteomes" id="UP001629744"/>
    </source>
</evidence>
<organism evidence="2 3">
    <name type="scientific">Prescottella soli</name>
    <dbReference type="NCBI Taxonomy" id="1543852"/>
    <lineage>
        <taxon>Bacteria</taxon>
        <taxon>Bacillati</taxon>
        <taxon>Actinomycetota</taxon>
        <taxon>Actinomycetes</taxon>
        <taxon>Mycobacteriales</taxon>
        <taxon>Nocardiaceae</taxon>
        <taxon>Prescottella</taxon>
    </lineage>
</organism>
<reference evidence="2 3" key="1">
    <citation type="submission" date="2023-11" db="EMBL/GenBank/DDBJ databases">
        <authorList>
            <person name="Val-Calvo J."/>
            <person name="Scortti M."/>
            <person name="Vazquez-Boland J."/>
        </authorList>
    </citation>
    <scope>NUCLEOTIDE SEQUENCE [LARGE SCALE GENOMIC DNA]</scope>
    <source>
        <strain evidence="2 3">DSM 46662</strain>
    </source>
</reference>
<dbReference type="PANTHER" id="PTHR30522">
    <property type="entry name" value="NUCLEOSIDE TRIPHOSPHATE PYROPHOSPHOHYDROLASE"/>
    <property type="match status" value="1"/>
</dbReference>
<dbReference type="InterPro" id="IPR048015">
    <property type="entry name" value="NTP-PPase_MazG-like_N"/>
</dbReference>
<dbReference type="Gene3D" id="1.10.287.1080">
    <property type="entry name" value="MazG-like"/>
    <property type="match status" value="1"/>
</dbReference>
<dbReference type="Pfam" id="PF03819">
    <property type="entry name" value="MazG"/>
    <property type="match status" value="1"/>
</dbReference>
<dbReference type="CDD" id="cd11528">
    <property type="entry name" value="NTP-PPase_MazG_Nterm"/>
    <property type="match status" value="1"/>
</dbReference>
<gene>
    <name evidence="2" type="ORF">ABEU19_000869</name>
</gene>
<keyword evidence="3" id="KW-1185">Reference proteome</keyword>
<dbReference type="SUPFAM" id="SSF101386">
    <property type="entry name" value="all-alpha NTP pyrophosphatases"/>
    <property type="match status" value="1"/>
</dbReference>
<dbReference type="EMBL" id="JBDLNU010000001">
    <property type="protein sequence ID" value="MFM1727409.1"/>
    <property type="molecule type" value="Genomic_DNA"/>
</dbReference>
<accession>A0ABW9FQ89</accession>
<evidence type="ECO:0000259" key="1">
    <source>
        <dbReference type="Pfam" id="PF03819"/>
    </source>
</evidence>
<dbReference type="Proteomes" id="UP001629744">
    <property type="component" value="Unassembled WGS sequence"/>
</dbReference>
<dbReference type="InterPro" id="IPR011551">
    <property type="entry name" value="NTP_PyrPHydrolase_MazG"/>
</dbReference>
<sequence length="292" mass="31311">MTVLLLDPLWPGVVPIEAVTALGGTVEFTDEVPGSVRAYFECGSRPSEVLVSTDAGHPDVVKRKLLGEKVIEAAPRPGQRLVSAVDVMDRLWGFAGWEVTQTHESLRRYLLEETYEVLDAIAEGDADGLREELGDLLLQVLFHSRIAQESDSGAFTVDDVADTLVAKLASRSPHLSNGHSGPIDVAQQETAWQAAKAAEKARVSSLDGIALAQPALALAEKVIDRATRAGLPTELVPHELRTVRVVAGAEESLRVATLRFVAAVRATESAAHAAGVPYGSLTADDWFAHWRG</sequence>
<evidence type="ECO:0000313" key="2">
    <source>
        <dbReference type="EMBL" id="MFM1727409.1"/>
    </source>
</evidence>